<sequence>MRRIFAWLLSVGVLLTSGQGRAAETRVTSILTGLDHPWSLAFLPLNEGLLITERPGRLRYWLPGQPLSAPVDGIPSVYTHGQGGLFDVLPAPDFAQTRRVYLSFAEQGKNDAGTAVGYGRLSEDHHRLTDFKVIFRQQPKLSSGEHFGGRLVFDREGFLFISLGENNRRPTAQDLTKHQGKIVRLTGEGDIPPDNPFVHDENARPEIWSLGHRNPQGLALNPWTGVVWENEHGPKGGDEVNIISKGANFGWPIATYGINYSGLKIPEAQGGAVAGTVQPVWYWQKSPAVSGMAFYDADRFPSWQHSLFIGALKQQALIRLTLDGDKVASEERLLEARGKRIRDVRVGPDGYVYVLTDERKGELLRLELE</sequence>
<dbReference type="InterPro" id="IPR011041">
    <property type="entry name" value="Quinoprot_gluc/sorb_DH_b-prop"/>
</dbReference>
<gene>
    <name evidence="3" type="ORF">EZJ58_1948</name>
</gene>
<dbReference type="InterPro" id="IPR011042">
    <property type="entry name" value="6-blade_b-propeller_TolB-like"/>
</dbReference>
<dbReference type="Proteomes" id="UP000294555">
    <property type="component" value="Unassembled WGS sequence"/>
</dbReference>
<dbReference type="EMBL" id="SJOI01000001">
    <property type="protein sequence ID" value="TCL03858.1"/>
    <property type="molecule type" value="Genomic_DNA"/>
</dbReference>
<dbReference type="RefSeq" id="WP_132922687.1">
    <property type="nucleotide sequence ID" value="NZ_SJOI01000001.1"/>
</dbReference>
<dbReference type="SUPFAM" id="SSF50952">
    <property type="entry name" value="Soluble quinoprotein glucose dehydrogenase"/>
    <property type="match status" value="1"/>
</dbReference>
<feature type="signal peptide" evidence="1">
    <location>
        <begin position="1"/>
        <end position="22"/>
    </location>
</feature>
<reference evidence="3 4" key="1">
    <citation type="submission" date="2019-02" db="EMBL/GenBank/DDBJ databases">
        <title>Investigation of anaerobic lignin degradation for improved lignocellulosic biofuels.</title>
        <authorList>
            <person name="Deangelis K."/>
        </authorList>
    </citation>
    <scope>NUCLEOTIDE SEQUENCE [LARGE SCALE GENOMIC DNA]</scope>
    <source>
        <strain evidence="3 4">159R</strain>
    </source>
</reference>
<keyword evidence="1" id="KW-0732">Signal</keyword>
<evidence type="ECO:0000259" key="2">
    <source>
        <dbReference type="Pfam" id="PF07995"/>
    </source>
</evidence>
<keyword evidence="4" id="KW-1185">Reference proteome</keyword>
<comment type="caution">
    <text evidence="3">The sequence shown here is derived from an EMBL/GenBank/DDBJ whole genome shotgun (WGS) entry which is preliminary data.</text>
</comment>
<feature type="domain" description="Glucose/Sorbosone dehydrogenase" evidence="2">
    <location>
        <begin position="34"/>
        <end position="365"/>
    </location>
</feature>
<dbReference type="Gene3D" id="2.120.10.30">
    <property type="entry name" value="TolB, C-terminal domain"/>
    <property type="match status" value="1"/>
</dbReference>
<evidence type="ECO:0000313" key="3">
    <source>
        <dbReference type="EMBL" id="TCL03858.1"/>
    </source>
</evidence>
<proteinExistence type="predicted"/>
<evidence type="ECO:0000313" key="4">
    <source>
        <dbReference type="Proteomes" id="UP000294555"/>
    </source>
</evidence>
<dbReference type="OrthoDB" id="9770043at2"/>
<feature type="chain" id="PRO_5020204699" evidence="1">
    <location>
        <begin position="23"/>
        <end position="369"/>
    </location>
</feature>
<dbReference type="InterPro" id="IPR012938">
    <property type="entry name" value="Glc/Sorbosone_DH"/>
</dbReference>
<protein>
    <submittedName>
        <fullName evidence="3">Glucose/arabinose dehydrogenase</fullName>
    </submittedName>
</protein>
<name>A0A4V2Q2R7_9GAMM</name>
<dbReference type="PANTHER" id="PTHR19328:SF75">
    <property type="entry name" value="ALDOSE SUGAR DEHYDROGENASE YLII"/>
    <property type="match status" value="1"/>
</dbReference>
<accession>A0A4V2Q2R7</accession>
<evidence type="ECO:0000256" key="1">
    <source>
        <dbReference type="SAM" id="SignalP"/>
    </source>
</evidence>
<dbReference type="AlphaFoldDB" id="A0A4V2Q2R7"/>
<dbReference type="Pfam" id="PF07995">
    <property type="entry name" value="GSDH"/>
    <property type="match status" value="1"/>
</dbReference>
<organism evidence="3 4">
    <name type="scientific">Sodalis ligni</name>
    <dbReference type="NCBI Taxonomy" id="2697027"/>
    <lineage>
        <taxon>Bacteria</taxon>
        <taxon>Pseudomonadati</taxon>
        <taxon>Pseudomonadota</taxon>
        <taxon>Gammaproteobacteria</taxon>
        <taxon>Enterobacterales</taxon>
        <taxon>Bruguierivoracaceae</taxon>
        <taxon>Sodalis</taxon>
    </lineage>
</organism>
<dbReference type="PANTHER" id="PTHR19328">
    <property type="entry name" value="HEDGEHOG-INTERACTING PROTEIN"/>
    <property type="match status" value="1"/>
</dbReference>